<keyword evidence="3" id="KW-1185">Reference proteome</keyword>
<dbReference type="PANTHER" id="PTHR10992:SF943">
    <property type="entry name" value="METHYLESTERASE 10"/>
    <property type="match status" value="1"/>
</dbReference>
<evidence type="ECO:0000259" key="1">
    <source>
        <dbReference type="Pfam" id="PF12697"/>
    </source>
</evidence>
<protein>
    <recommendedName>
        <fullName evidence="1">AB hydrolase-1 domain-containing protein</fullName>
    </recommendedName>
</protein>
<organism evidence="2 3">
    <name type="scientific">Dioscorea zingiberensis</name>
    <dbReference type="NCBI Taxonomy" id="325984"/>
    <lineage>
        <taxon>Eukaryota</taxon>
        <taxon>Viridiplantae</taxon>
        <taxon>Streptophyta</taxon>
        <taxon>Embryophyta</taxon>
        <taxon>Tracheophyta</taxon>
        <taxon>Spermatophyta</taxon>
        <taxon>Magnoliopsida</taxon>
        <taxon>Liliopsida</taxon>
        <taxon>Dioscoreales</taxon>
        <taxon>Dioscoreaceae</taxon>
        <taxon>Dioscorea</taxon>
    </lineage>
</organism>
<dbReference type="Pfam" id="PF12697">
    <property type="entry name" value="Abhydrolase_6"/>
    <property type="match status" value="1"/>
</dbReference>
<dbReference type="GO" id="GO:0080031">
    <property type="term" value="F:methyl salicylate esterase activity"/>
    <property type="evidence" value="ECO:0007669"/>
    <property type="project" value="TreeGrafter"/>
</dbReference>
<evidence type="ECO:0000313" key="2">
    <source>
        <dbReference type="EMBL" id="KAJ0972294.1"/>
    </source>
</evidence>
<dbReference type="EMBL" id="JAGGNH010000005">
    <property type="protein sequence ID" value="KAJ0972294.1"/>
    <property type="molecule type" value="Genomic_DNA"/>
</dbReference>
<name>A0A9D5CG16_9LILI</name>
<accession>A0A9D5CG16</accession>
<dbReference type="FunFam" id="3.40.50.1820:FF:000051">
    <property type="entry name" value="(S)-hydroxynitrile lyase"/>
    <property type="match status" value="1"/>
</dbReference>
<evidence type="ECO:0000313" key="3">
    <source>
        <dbReference type="Proteomes" id="UP001085076"/>
    </source>
</evidence>
<dbReference type="Proteomes" id="UP001085076">
    <property type="component" value="Miscellaneous, Linkage group lg05"/>
</dbReference>
<dbReference type="OrthoDB" id="408373at2759"/>
<dbReference type="GO" id="GO:0080030">
    <property type="term" value="F:methyl indole-3-acetate esterase activity"/>
    <property type="evidence" value="ECO:0007669"/>
    <property type="project" value="TreeGrafter"/>
</dbReference>
<dbReference type="InterPro" id="IPR045889">
    <property type="entry name" value="MES/HNL"/>
</dbReference>
<gene>
    <name evidence="2" type="ORF">J5N97_020253</name>
</gene>
<comment type="caution">
    <text evidence="2">The sequence shown here is derived from an EMBL/GenBank/DDBJ whole genome shotgun (WGS) entry which is preliminary data.</text>
</comment>
<dbReference type="PANTHER" id="PTHR10992">
    <property type="entry name" value="METHYLESTERASE FAMILY MEMBER"/>
    <property type="match status" value="1"/>
</dbReference>
<dbReference type="GO" id="GO:0080032">
    <property type="term" value="F:methyl jasmonate esterase activity"/>
    <property type="evidence" value="ECO:0007669"/>
    <property type="project" value="TreeGrafter"/>
</dbReference>
<proteinExistence type="predicted"/>
<dbReference type="AlphaFoldDB" id="A0A9D5CG16"/>
<dbReference type="InterPro" id="IPR029058">
    <property type="entry name" value="AB_hydrolase_fold"/>
</dbReference>
<reference evidence="2" key="1">
    <citation type="submission" date="2021-03" db="EMBL/GenBank/DDBJ databases">
        <authorList>
            <person name="Li Z."/>
            <person name="Yang C."/>
        </authorList>
    </citation>
    <scope>NUCLEOTIDE SEQUENCE</scope>
    <source>
        <strain evidence="2">Dzin_1.0</strain>
        <tissue evidence="2">Leaf</tissue>
    </source>
</reference>
<dbReference type="InterPro" id="IPR000073">
    <property type="entry name" value="AB_hydrolase_1"/>
</dbReference>
<reference evidence="2" key="2">
    <citation type="journal article" date="2022" name="Hortic Res">
        <title>The genome of Dioscorea zingiberensis sheds light on the biosynthesis, origin and evolution of the medicinally important diosgenin saponins.</title>
        <authorList>
            <person name="Li Y."/>
            <person name="Tan C."/>
            <person name="Li Z."/>
            <person name="Guo J."/>
            <person name="Li S."/>
            <person name="Chen X."/>
            <person name="Wang C."/>
            <person name="Dai X."/>
            <person name="Yang H."/>
            <person name="Song W."/>
            <person name="Hou L."/>
            <person name="Xu J."/>
            <person name="Tong Z."/>
            <person name="Xu A."/>
            <person name="Yuan X."/>
            <person name="Wang W."/>
            <person name="Yang Q."/>
            <person name="Chen L."/>
            <person name="Sun Z."/>
            <person name="Wang K."/>
            <person name="Pan B."/>
            <person name="Chen J."/>
            <person name="Bao Y."/>
            <person name="Liu F."/>
            <person name="Qi X."/>
            <person name="Gang D.R."/>
            <person name="Wen J."/>
            <person name="Li J."/>
        </authorList>
    </citation>
    <scope>NUCLEOTIDE SEQUENCE</scope>
    <source>
        <strain evidence="2">Dzin_1.0</strain>
    </source>
</reference>
<feature type="domain" description="AB hydrolase-1" evidence="1">
    <location>
        <begin position="11"/>
        <end position="253"/>
    </location>
</feature>
<sequence length="265" mass="29589">MEKVSGSYKHFVLVHGACHGAWCWFKIATLLEKAGHKVTAIDLIASGAHPFKLDDLHSFHQYVQPLMGVVSSLPNNEKVILVGHSLGGIGISLAMEAFPEKISSAVYLAAIATGLSFTTAEFFTELGFSANPGERLLDTQVLFDHGPEKPPASLLFGEKLISSRMYQLCQPEDIKLACTLMRPSKFFVSELHDNSLFTKESYGSVPRVYIKCMKDEIISEDFQQWMIERASVNEVMEIDTDHMAMLSKPHEFFSCLLKVAEKYHV</sequence>
<dbReference type="GO" id="GO:0009696">
    <property type="term" value="P:salicylic acid metabolic process"/>
    <property type="evidence" value="ECO:0007669"/>
    <property type="project" value="TreeGrafter"/>
</dbReference>
<dbReference type="GO" id="GO:0009694">
    <property type="term" value="P:jasmonic acid metabolic process"/>
    <property type="evidence" value="ECO:0007669"/>
    <property type="project" value="TreeGrafter"/>
</dbReference>
<dbReference type="Gene3D" id="3.40.50.1820">
    <property type="entry name" value="alpha/beta hydrolase"/>
    <property type="match status" value="1"/>
</dbReference>
<dbReference type="SUPFAM" id="SSF53474">
    <property type="entry name" value="alpha/beta-Hydrolases"/>
    <property type="match status" value="1"/>
</dbReference>